<keyword evidence="3" id="KW-1185">Reference proteome</keyword>
<evidence type="ECO:0000256" key="1">
    <source>
        <dbReference type="SAM" id="Phobius"/>
    </source>
</evidence>
<comment type="caution">
    <text evidence="2">The sequence shown here is derived from an EMBL/GenBank/DDBJ whole genome shotgun (WGS) entry which is preliminary data.</text>
</comment>
<organism evidence="2 3">
    <name type="scientific">Collybia nuda</name>
    <dbReference type="NCBI Taxonomy" id="64659"/>
    <lineage>
        <taxon>Eukaryota</taxon>
        <taxon>Fungi</taxon>
        <taxon>Dikarya</taxon>
        <taxon>Basidiomycota</taxon>
        <taxon>Agaricomycotina</taxon>
        <taxon>Agaricomycetes</taxon>
        <taxon>Agaricomycetidae</taxon>
        <taxon>Agaricales</taxon>
        <taxon>Tricholomatineae</taxon>
        <taxon>Clitocybaceae</taxon>
        <taxon>Collybia</taxon>
    </lineage>
</organism>
<dbReference type="EMBL" id="MU150257">
    <property type="protein sequence ID" value="KAF9464092.1"/>
    <property type="molecule type" value="Genomic_DNA"/>
</dbReference>
<name>A0A9P6CFL0_9AGAR</name>
<dbReference type="Proteomes" id="UP000807353">
    <property type="component" value="Unassembled WGS sequence"/>
</dbReference>
<accession>A0A9P6CFL0</accession>
<dbReference type="AlphaFoldDB" id="A0A9P6CFL0"/>
<evidence type="ECO:0000313" key="2">
    <source>
        <dbReference type="EMBL" id="KAF9464092.1"/>
    </source>
</evidence>
<evidence type="ECO:0000313" key="3">
    <source>
        <dbReference type="Proteomes" id="UP000807353"/>
    </source>
</evidence>
<reference evidence="2" key="1">
    <citation type="submission" date="2020-11" db="EMBL/GenBank/DDBJ databases">
        <authorList>
            <consortium name="DOE Joint Genome Institute"/>
            <person name="Ahrendt S."/>
            <person name="Riley R."/>
            <person name="Andreopoulos W."/>
            <person name="Labutti K."/>
            <person name="Pangilinan J."/>
            <person name="Ruiz-Duenas F.J."/>
            <person name="Barrasa J.M."/>
            <person name="Sanchez-Garcia M."/>
            <person name="Camarero S."/>
            <person name="Miyauchi S."/>
            <person name="Serrano A."/>
            <person name="Linde D."/>
            <person name="Babiker R."/>
            <person name="Drula E."/>
            <person name="Ayuso-Fernandez I."/>
            <person name="Pacheco R."/>
            <person name="Padilla G."/>
            <person name="Ferreira P."/>
            <person name="Barriuso J."/>
            <person name="Kellner H."/>
            <person name="Castanera R."/>
            <person name="Alfaro M."/>
            <person name="Ramirez L."/>
            <person name="Pisabarro A.G."/>
            <person name="Kuo A."/>
            <person name="Tritt A."/>
            <person name="Lipzen A."/>
            <person name="He G."/>
            <person name="Yan M."/>
            <person name="Ng V."/>
            <person name="Cullen D."/>
            <person name="Martin F."/>
            <person name="Rosso M.-N."/>
            <person name="Henrissat B."/>
            <person name="Hibbett D."/>
            <person name="Martinez A.T."/>
            <person name="Grigoriev I.V."/>
        </authorList>
    </citation>
    <scope>NUCLEOTIDE SEQUENCE</scope>
    <source>
        <strain evidence="2">CBS 247.69</strain>
    </source>
</reference>
<protein>
    <submittedName>
        <fullName evidence="2">Uncharacterized protein</fullName>
    </submittedName>
</protein>
<proteinExistence type="predicted"/>
<feature type="transmembrane region" description="Helical" evidence="1">
    <location>
        <begin position="29"/>
        <end position="48"/>
    </location>
</feature>
<gene>
    <name evidence="2" type="ORF">BDZ94DRAFT_1257549</name>
</gene>
<keyword evidence="1" id="KW-0472">Membrane</keyword>
<keyword evidence="1" id="KW-0812">Transmembrane</keyword>
<keyword evidence="1" id="KW-1133">Transmembrane helix</keyword>
<sequence length="60" mass="6504">MMYKNVNLQKPELNAGAKKSNSFNICPKIITKFIILSGLVLPCAALALKPKSGNSEKTEP</sequence>
<feature type="non-terminal residue" evidence="2">
    <location>
        <position position="1"/>
    </location>
</feature>